<proteinExistence type="predicted"/>
<gene>
    <name evidence="1" type="ORF">PY649_34235</name>
</gene>
<name>A0ABT7K5M3_9HYPH</name>
<organism evidence="1 2">
    <name type="scientific">Rhizobium mayense</name>
    <dbReference type="NCBI Taxonomy" id="1312184"/>
    <lineage>
        <taxon>Bacteria</taxon>
        <taxon>Pseudomonadati</taxon>
        <taxon>Pseudomonadota</taxon>
        <taxon>Alphaproteobacteria</taxon>
        <taxon>Hyphomicrobiales</taxon>
        <taxon>Rhizobiaceae</taxon>
        <taxon>Rhizobium/Agrobacterium group</taxon>
        <taxon>Rhizobium</taxon>
    </lineage>
</organism>
<protein>
    <submittedName>
        <fullName evidence="1">Uncharacterized protein</fullName>
    </submittedName>
</protein>
<dbReference type="EMBL" id="JARFYM010000070">
    <property type="protein sequence ID" value="MDL2403920.1"/>
    <property type="molecule type" value="Genomic_DNA"/>
</dbReference>
<keyword evidence="2" id="KW-1185">Reference proteome</keyword>
<sequence length="47" mass="5311">MSFYEEGFDAYQSGFDTKDCPYNLLTAGHDLWVAGWLAALNFCLEAE</sequence>
<reference evidence="1" key="1">
    <citation type="submission" date="2023-06" db="EMBL/GenBank/DDBJ databases">
        <title>Phylogenetic Diversity of Rhizobium strains.</title>
        <authorList>
            <person name="Moura F.T."/>
            <person name="Helene L.C.F."/>
            <person name="Hungria M."/>
        </authorList>
    </citation>
    <scope>NUCLEOTIDE SEQUENCE</scope>
    <source>
        <strain evidence="1">CCGE526</strain>
    </source>
</reference>
<evidence type="ECO:0000313" key="1">
    <source>
        <dbReference type="EMBL" id="MDL2403920.1"/>
    </source>
</evidence>
<evidence type="ECO:0000313" key="2">
    <source>
        <dbReference type="Proteomes" id="UP001172645"/>
    </source>
</evidence>
<dbReference type="Proteomes" id="UP001172645">
    <property type="component" value="Unassembled WGS sequence"/>
</dbReference>
<dbReference type="RefSeq" id="WP_285873472.1">
    <property type="nucleotide sequence ID" value="NZ_JARFYM010000070.1"/>
</dbReference>
<accession>A0ABT7K5M3</accession>
<comment type="caution">
    <text evidence="1">The sequence shown here is derived from an EMBL/GenBank/DDBJ whole genome shotgun (WGS) entry which is preliminary data.</text>
</comment>